<dbReference type="OMA" id="FKADNRR"/>
<feature type="compositionally biased region" description="Polar residues" evidence="4">
    <location>
        <begin position="1329"/>
        <end position="1351"/>
    </location>
</feature>
<dbReference type="PANTHER" id="PTHR21646">
    <property type="entry name" value="UBIQUITIN CARBOXYL-TERMINAL HYDROLASE"/>
    <property type="match status" value="1"/>
</dbReference>
<dbReference type="PRINTS" id="PR00450">
    <property type="entry name" value="RECOVERIN"/>
</dbReference>
<feature type="region of interest" description="Disordered" evidence="4">
    <location>
        <begin position="1306"/>
        <end position="1399"/>
    </location>
</feature>
<feature type="domain" description="EF-hand" evidence="5">
    <location>
        <begin position="317"/>
        <end position="352"/>
    </location>
</feature>
<feature type="region of interest" description="Disordered" evidence="4">
    <location>
        <begin position="984"/>
        <end position="1041"/>
    </location>
</feature>
<dbReference type="GO" id="GO:0005794">
    <property type="term" value="C:Golgi apparatus"/>
    <property type="evidence" value="ECO:0000318"/>
    <property type="project" value="GO_Central"/>
</dbReference>
<dbReference type="MEROPS" id="C19.009"/>
<dbReference type="GO" id="GO:0004843">
    <property type="term" value="F:cysteine-type deubiquitinase activity"/>
    <property type="evidence" value="ECO:0000318"/>
    <property type="project" value="GO_Central"/>
</dbReference>
<feature type="compositionally biased region" description="Polar residues" evidence="4">
    <location>
        <begin position="438"/>
        <end position="456"/>
    </location>
</feature>
<dbReference type="RefSeq" id="XP_002114467.1">
    <property type="nucleotide sequence ID" value="XM_002114431.1"/>
</dbReference>
<evidence type="ECO:0000256" key="2">
    <source>
        <dbReference type="ARBA" id="ARBA00012759"/>
    </source>
</evidence>
<dbReference type="HOGENOM" id="CLU_001060_10_1_1"/>
<keyword evidence="9" id="KW-1185">Reference proteome</keyword>
<feature type="region of interest" description="Disordered" evidence="4">
    <location>
        <begin position="424"/>
        <end position="456"/>
    </location>
</feature>
<dbReference type="PROSITE" id="PS00973">
    <property type="entry name" value="USP_2"/>
    <property type="match status" value="1"/>
</dbReference>
<organism evidence="8 9">
    <name type="scientific">Trichoplax adhaerens</name>
    <name type="common">Trichoplax reptans</name>
    <dbReference type="NCBI Taxonomy" id="10228"/>
    <lineage>
        <taxon>Eukaryota</taxon>
        <taxon>Metazoa</taxon>
        <taxon>Placozoa</taxon>
        <taxon>Uniplacotomia</taxon>
        <taxon>Trichoplacea</taxon>
        <taxon>Trichoplacidae</taxon>
        <taxon>Trichoplax</taxon>
    </lineage>
</organism>
<dbReference type="Gene3D" id="3.30.2230.10">
    <property type="entry name" value="DUSP-like"/>
    <property type="match status" value="1"/>
</dbReference>
<proteinExistence type="predicted"/>
<dbReference type="eggNOG" id="KOG1870">
    <property type="taxonomic scope" value="Eukaryota"/>
</dbReference>
<dbReference type="SUPFAM" id="SSF47473">
    <property type="entry name" value="EF-hand"/>
    <property type="match status" value="2"/>
</dbReference>
<evidence type="ECO:0000256" key="4">
    <source>
        <dbReference type="SAM" id="MobiDB-lite"/>
    </source>
</evidence>
<dbReference type="CTD" id="6755680"/>
<evidence type="ECO:0000256" key="1">
    <source>
        <dbReference type="ARBA" id="ARBA00000707"/>
    </source>
</evidence>
<evidence type="ECO:0000313" key="8">
    <source>
        <dbReference type="EMBL" id="EDV23557.1"/>
    </source>
</evidence>
<dbReference type="InterPro" id="IPR038765">
    <property type="entry name" value="Papain-like_cys_pep_sf"/>
</dbReference>
<dbReference type="SMART" id="SM00695">
    <property type="entry name" value="DUSP"/>
    <property type="match status" value="1"/>
</dbReference>
<dbReference type="Pfam" id="PF06337">
    <property type="entry name" value="DUSP"/>
    <property type="match status" value="1"/>
</dbReference>
<dbReference type="OrthoDB" id="265776at2759"/>
<dbReference type="GeneID" id="6755680"/>
<dbReference type="Proteomes" id="UP000009022">
    <property type="component" value="Unassembled WGS sequence"/>
</dbReference>
<feature type="domain" description="USP" evidence="6">
    <location>
        <begin position="702"/>
        <end position="1480"/>
    </location>
</feature>
<dbReference type="PROSITE" id="PS00972">
    <property type="entry name" value="USP_1"/>
    <property type="match status" value="1"/>
</dbReference>
<dbReference type="PROSITE" id="PS50222">
    <property type="entry name" value="EF_HAND_2"/>
    <property type="match status" value="3"/>
</dbReference>
<feature type="compositionally biased region" description="Polar residues" evidence="4">
    <location>
        <begin position="1306"/>
        <end position="1315"/>
    </location>
</feature>
<evidence type="ECO:0000259" key="6">
    <source>
        <dbReference type="PROSITE" id="PS50235"/>
    </source>
</evidence>
<dbReference type="InterPro" id="IPR050185">
    <property type="entry name" value="Ub_carboxyl-term_hydrolase"/>
</dbReference>
<dbReference type="FunFam" id="3.30.2230.10:FF:000004">
    <property type="entry name" value="Ubiquitin carboxyl-terminal hydrolase 32"/>
    <property type="match status" value="1"/>
</dbReference>
<dbReference type="eggNOG" id="KOG0044">
    <property type="taxonomic scope" value="Eukaryota"/>
</dbReference>
<dbReference type="Gene3D" id="3.90.70.10">
    <property type="entry name" value="Cysteine proteinases"/>
    <property type="match status" value="2"/>
</dbReference>
<feature type="domain" description="EF-hand" evidence="5">
    <location>
        <begin position="264"/>
        <end position="299"/>
    </location>
</feature>
<evidence type="ECO:0000259" key="7">
    <source>
        <dbReference type="PROSITE" id="PS51283"/>
    </source>
</evidence>
<reference evidence="8 9" key="1">
    <citation type="journal article" date="2008" name="Nature">
        <title>The Trichoplax genome and the nature of placozoans.</title>
        <authorList>
            <person name="Srivastava M."/>
            <person name="Begovic E."/>
            <person name="Chapman J."/>
            <person name="Putnam N.H."/>
            <person name="Hellsten U."/>
            <person name="Kawashima T."/>
            <person name="Kuo A."/>
            <person name="Mitros T."/>
            <person name="Salamov A."/>
            <person name="Carpenter M.L."/>
            <person name="Signorovitch A.Y."/>
            <person name="Moreno M.A."/>
            <person name="Kamm K."/>
            <person name="Grimwood J."/>
            <person name="Schmutz J."/>
            <person name="Shapiro H."/>
            <person name="Grigoriev I.V."/>
            <person name="Buss L.W."/>
            <person name="Schierwater B."/>
            <person name="Dellaporta S.L."/>
            <person name="Rokhsar D.S."/>
        </authorList>
    </citation>
    <scope>NUCLEOTIDE SEQUENCE [LARGE SCALE GENOMIC DNA]</scope>
    <source>
        <strain evidence="8 9">Grell-BS-1999</strain>
    </source>
</reference>
<dbReference type="PANTHER" id="PTHR21646:SF76">
    <property type="entry name" value="UBIQUITIN CARBOXYL-TERMINAL HYDROLASE 32"/>
    <property type="match status" value="1"/>
</dbReference>
<dbReference type="SUPFAM" id="SSF143791">
    <property type="entry name" value="DUSP-like"/>
    <property type="match status" value="1"/>
</dbReference>
<sequence>MGLKESKQFYFNWEEATKRVNEADLKRIKSAFKRSGGSSGFISKSSFMRDVLGDAVPSNIAELMYIAFGGTSKGIHFKDLLSGLLVITQGSHEERTKFIFNAFNTDGGSSISKYYLENTIKACDSHVPDSMFRNFSHGDRITFDQFYQWISLNPKAIQLSSWLLYDNSKITLTDTSATPTFYQSVASITHFTEKDVMELEKKYWALKNCSKSGKFDLETFSRFVCPPLPESLTKGLFTAFDENDDGHIDFKEMVCGLSSLCRGPHNEKRKFCFQIFDVDHDDLLSKSELCDMALVLLEIRERSASPNPKPVDSLRETAKSMVTEILHHYDSDEDDCITIEEFHLWMITSQYTKELQSLLQQVGHIVLGVLPLTREKEKQVIVGWLDRANRHGFKSNDIWYLVSMSWWRNWLEYVGASKQSNHTKALSSSKLSMPPLNRNGNPANNRPLSKSHSSQTFNQRPVNLNGILPAPGLIDNLCLVESPNRRIPTLTNEGGRLKKNVNLIPRRDYQLLPEAVFKALCQWYGCNLSLPRHVTTNKDGKAELELYPICVKILRHTSPNRNSNSSSLWSTVTGFSGITFGGFGGFGVASVNTNESIPRKYLAYTACYSRKNTLKQVLEFLGARLRMKVEDLRLWNYSNEDYPQLLEDEQATIEELKLEDGQQVLIEVRNIDMTWPEEMYQLAKRGKEKDMRIVAKTEKGVTGLSNMGNTCFMNSALQCVSNTQALTKYFVKQAHLHEINRVNPLGMKGIIAKRYGELIQELWSGNTRSFVPLKMRLTICKYAPRFNGFQQQDSQELLSFLLDGLHEDLNRVHDKPYVELKDSDGRSDEEVALEAWENHIKRNKSIVVDLFHGQLRSAVACKTCDHASVTFDPFTFLSLPLPMDNSIFIEVTVVNMDGSTHTKYGLCLNSEGRYYDVKVALMDYTQLEPSQMLLVELFGAQVKNFVLDTEKIRSGFMGLLYIYEIDLPVDESFSSSPTVVEVVEASSPEATNEIDNKSTNEIDDKSTNDITDVDSEEATSSSCKNELIPTADDPLSSNDSDHDVTKISKDRGIIFDCTSSSPSIDDSSGHEAIKFPHGNYVVAMNRKMMRMDVYYLAWQSQLPGLFGVPVIISCQPNTLNSDLYAFVWVQVQRLVTPVERNGGSSRRFCHGCKLECNDEKFNYKSGYLAIDWDPTALHLRYQSSQEKPICHESVEISRQQLSQPIDLDKCLRAFTSEEELGEDESWYCSKCKQHRVATKKLEIWKLPPILIVHMKRFQFVAGRWIKSQKNVKFPLMNMDPYKYVVGHDDSYKATFASSEIISLADSHNPNANTEKLTSEEHNNEDTMHNSHGSGSDANVESPSTSDANLDSNEILEVSETITSDNEQSVDNNDLRNEVKDNVKENDDKEKDSECNDTNHIKADDAAEISVEGATSGIEKRPLYNLYAIASHSGILGGGHYVSFAKNPNNKWYIFNDSSCKETTPERVSEESPYLLFYEREDLLCDKVIPDFSEKEAVVFPDEEDDVDAEVKKICTIQ</sequence>
<dbReference type="InterPro" id="IPR002048">
    <property type="entry name" value="EF_hand_dom"/>
</dbReference>
<feature type="compositionally biased region" description="Polar residues" evidence="4">
    <location>
        <begin position="1359"/>
        <end position="1371"/>
    </location>
</feature>
<feature type="compositionally biased region" description="Basic and acidic residues" evidence="4">
    <location>
        <begin position="994"/>
        <end position="1007"/>
    </location>
</feature>
<feature type="compositionally biased region" description="Basic and acidic residues" evidence="4">
    <location>
        <begin position="1316"/>
        <end position="1328"/>
    </location>
</feature>
<dbReference type="PROSITE" id="PS51283">
    <property type="entry name" value="DUSP"/>
    <property type="match status" value="1"/>
</dbReference>
<dbReference type="KEGG" id="tad:TRIADDRAFT_58322"/>
<dbReference type="PROSITE" id="PS50235">
    <property type="entry name" value="USP_3"/>
    <property type="match status" value="1"/>
</dbReference>
<dbReference type="FunFam" id="3.90.70.10:FF:000080">
    <property type="entry name" value="Ubiquitin carboxyl-terminal hydrolase 15"/>
    <property type="match status" value="1"/>
</dbReference>
<dbReference type="STRING" id="10228.B3S1K4"/>
<dbReference type="PhylomeDB" id="B3S1K4"/>
<dbReference type="InterPro" id="IPR018200">
    <property type="entry name" value="USP_CS"/>
</dbReference>
<evidence type="ECO:0000313" key="9">
    <source>
        <dbReference type="Proteomes" id="UP000009022"/>
    </source>
</evidence>
<dbReference type="CDD" id="cd00051">
    <property type="entry name" value="EFh"/>
    <property type="match status" value="1"/>
</dbReference>
<keyword evidence="3" id="KW-0106">Calcium</keyword>
<dbReference type="InterPro" id="IPR028889">
    <property type="entry name" value="USP"/>
</dbReference>
<evidence type="ECO:0000259" key="5">
    <source>
        <dbReference type="PROSITE" id="PS50222"/>
    </source>
</evidence>
<dbReference type="InterPro" id="IPR011992">
    <property type="entry name" value="EF-hand-dom_pair"/>
</dbReference>
<evidence type="ECO:0000256" key="3">
    <source>
        <dbReference type="ARBA" id="ARBA00022837"/>
    </source>
</evidence>
<accession>B3S1K4</accession>
<dbReference type="InterPro" id="IPR006615">
    <property type="entry name" value="Pept_C19_DUSP"/>
</dbReference>
<gene>
    <name evidence="8" type="ORF">TRIADDRAFT_58322</name>
</gene>
<name>B3S1K4_TRIAD</name>
<dbReference type="GO" id="GO:0016579">
    <property type="term" value="P:protein deubiquitination"/>
    <property type="evidence" value="ECO:0007669"/>
    <property type="project" value="InterPro"/>
</dbReference>
<feature type="domain" description="DUSP" evidence="7">
    <location>
        <begin position="372"/>
        <end position="535"/>
    </location>
</feature>
<dbReference type="PROSITE" id="PS00018">
    <property type="entry name" value="EF_HAND_1"/>
    <property type="match status" value="3"/>
</dbReference>
<dbReference type="Gene3D" id="3.10.20.90">
    <property type="entry name" value="Phosphatidylinositol 3-kinase Catalytic Subunit, Chain A, domain 1"/>
    <property type="match status" value="1"/>
</dbReference>
<dbReference type="EMBL" id="DS985247">
    <property type="protein sequence ID" value="EDV23557.1"/>
    <property type="molecule type" value="Genomic_DNA"/>
</dbReference>
<dbReference type="EC" id="3.4.19.12" evidence="2"/>
<dbReference type="SMART" id="SM00054">
    <property type="entry name" value="EFh"/>
    <property type="match status" value="3"/>
</dbReference>
<dbReference type="InterPro" id="IPR018247">
    <property type="entry name" value="EF_Hand_1_Ca_BS"/>
</dbReference>
<dbReference type="Pfam" id="PF00443">
    <property type="entry name" value="UCH"/>
    <property type="match status" value="1"/>
</dbReference>
<feature type="domain" description="EF-hand" evidence="5">
    <location>
        <begin position="228"/>
        <end position="263"/>
    </location>
</feature>
<dbReference type="Gene3D" id="1.10.238.10">
    <property type="entry name" value="EF-hand"/>
    <property type="match status" value="2"/>
</dbReference>
<dbReference type="Pfam" id="PF25265">
    <property type="entry name" value="USP32_N"/>
    <property type="match status" value="1"/>
</dbReference>
<dbReference type="InterPro" id="IPR035927">
    <property type="entry name" value="DUSP-like_sf"/>
</dbReference>
<dbReference type="GO" id="GO:0005509">
    <property type="term" value="F:calcium ion binding"/>
    <property type="evidence" value="ECO:0007669"/>
    <property type="project" value="InterPro"/>
</dbReference>
<dbReference type="InParanoid" id="B3S1K4"/>
<comment type="catalytic activity">
    <reaction evidence="1">
        <text>Thiol-dependent hydrolysis of ester, thioester, amide, peptide and isopeptide bonds formed by the C-terminal Gly of ubiquitin (a 76-residue protein attached to proteins as an intracellular targeting signal).</text>
        <dbReference type="EC" id="3.4.19.12"/>
    </reaction>
</comment>
<dbReference type="InterPro" id="IPR001394">
    <property type="entry name" value="Peptidase_C19_UCH"/>
</dbReference>
<protein>
    <recommendedName>
        <fullName evidence="2">ubiquitinyl hydrolase 1</fullName>
        <ecNumber evidence="2">3.4.19.12</ecNumber>
    </recommendedName>
</protein>
<dbReference type="InterPro" id="IPR057368">
    <property type="entry name" value="USP32_N"/>
</dbReference>
<feature type="compositionally biased region" description="Basic and acidic residues" evidence="4">
    <location>
        <begin position="1372"/>
        <end position="1399"/>
    </location>
</feature>
<dbReference type="SUPFAM" id="SSF54001">
    <property type="entry name" value="Cysteine proteinases"/>
    <property type="match status" value="1"/>
</dbReference>